<evidence type="ECO:0000313" key="4">
    <source>
        <dbReference type="EMBL" id="KAJ9609819.1"/>
    </source>
</evidence>
<dbReference type="EMBL" id="JAPDRK010000008">
    <property type="protein sequence ID" value="KAJ9609819.1"/>
    <property type="molecule type" value="Genomic_DNA"/>
</dbReference>
<dbReference type="GO" id="GO:0005737">
    <property type="term" value="C:cytoplasm"/>
    <property type="evidence" value="ECO:0007669"/>
    <property type="project" value="TreeGrafter"/>
</dbReference>
<accession>A0AA38XAD9</accession>
<evidence type="ECO:0000313" key="5">
    <source>
        <dbReference type="Proteomes" id="UP001172673"/>
    </source>
</evidence>
<evidence type="ECO:0008006" key="6">
    <source>
        <dbReference type="Google" id="ProtNLM"/>
    </source>
</evidence>
<keyword evidence="5" id="KW-1185">Reference proteome</keyword>
<evidence type="ECO:0000256" key="2">
    <source>
        <dbReference type="ARBA" id="ARBA00022857"/>
    </source>
</evidence>
<evidence type="ECO:0000256" key="1">
    <source>
        <dbReference type="ARBA" id="ARBA00006484"/>
    </source>
</evidence>
<dbReference type="PANTHER" id="PTHR43544:SF7">
    <property type="entry name" value="NADB-LER2"/>
    <property type="match status" value="1"/>
</dbReference>
<dbReference type="GO" id="GO:0016491">
    <property type="term" value="F:oxidoreductase activity"/>
    <property type="evidence" value="ECO:0007669"/>
    <property type="project" value="UniProtKB-KW"/>
</dbReference>
<sequence>MIGTPSTTYLITGGNRGLGLALVEVYLARPHTTVIAAVRDPSSANNKALHDLPKSSSSRLILVKIESSSPTDADEAVKTLQREHGITSLDVVIANAGISNNFPPVHEAQAKNMLEHYTVNVIGVVYLFRAVRPLLLEAVSKGKEPKFVTMSSSAGSIGAQERAPIPNSAYGPSKAGLNWITMKIHLENKDLGLCAFAMHPGWVQTEMGNAGARAFGLEKAEITLDESIPGMVDVIDNSTLDKTSGKFMVYDGTEWPW</sequence>
<keyword evidence="3" id="KW-0560">Oxidoreductase</keyword>
<dbReference type="Proteomes" id="UP001172673">
    <property type="component" value="Unassembled WGS sequence"/>
</dbReference>
<dbReference type="PANTHER" id="PTHR43544">
    <property type="entry name" value="SHORT-CHAIN DEHYDROGENASE/REDUCTASE"/>
    <property type="match status" value="1"/>
</dbReference>
<comment type="caution">
    <text evidence="4">The sequence shown here is derived from an EMBL/GenBank/DDBJ whole genome shotgun (WGS) entry which is preliminary data.</text>
</comment>
<keyword evidence="2" id="KW-0521">NADP</keyword>
<dbReference type="Gene3D" id="3.40.50.720">
    <property type="entry name" value="NAD(P)-binding Rossmann-like Domain"/>
    <property type="match status" value="1"/>
</dbReference>
<organism evidence="4 5">
    <name type="scientific">Cladophialophora chaetospira</name>
    <dbReference type="NCBI Taxonomy" id="386627"/>
    <lineage>
        <taxon>Eukaryota</taxon>
        <taxon>Fungi</taxon>
        <taxon>Dikarya</taxon>
        <taxon>Ascomycota</taxon>
        <taxon>Pezizomycotina</taxon>
        <taxon>Eurotiomycetes</taxon>
        <taxon>Chaetothyriomycetidae</taxon>
        <taxon>Chaetothyriales</taxon>
        <taxon>Herpotrichiellaceae</taxon>
        <taxon>Cladophialophora</taxon>
    </lineage>
</organism>
<name>A0AA38XAD9_9EURO</name>
<dbReference type="InterPro" id="IPR051468">
    <property type="entry name" value="Fungal_SecMetab_SDRs"/>
</dbReference>
<dbReference type="InterPro" id="IPR002347">
    <property type="entry name" value="SDR_fam"/>
</dbReference>
<protein>
    <recommendedName>
        <fullName evidence="6">Norsolorinic acid ketoreductase</fullName>
    </recommendedName>
</protein>
<dbReference type="Pfam" id="PF00106">
    <property type="entry name" value="adh_short"/>
    <property type="match status" value="1"/>
</dbReference>
<gene>
    <name evidence="4" type="ORF">H2200_006148</name>
</gene>
<reference evidence="4" key="1">
    <citation type="submission" date="2022-10" db="EMBL/GenBank/DDBJ databases">
        <title>Culturing micro-colonial fungi from biological soil crusts in the Mojave desert and describing Neophaeococcomyces mojavensis, and introducing the new genera and species Taxawa tesnikishii.</title>
        <authorList>
            <person name="Kurbessoian T."/>
            <person name="Stajich J.E."/>
        </authorList>
    </citation>
    <scope>NUCLEOTIDE SEQUENCE</scope>
    <source>
        <strain evidence="4">TK_41</strain>
    </source>
</reference>
<dbReference type="InterPro" id="IPR036291">
    <property type="entry name" value="NAD(P)-bd_dom_sf"/>
</dbReference>
<dbReference type="PRINTS" id="PR00081">
    <property type="entry name" value="GDHRDH"/>
</dbReference>
<dbReference type="CDD" id="cd05325">
    <property type="entry name" value="carb_red_sniffer_like_SDR_c"/>
    <property type="match status" value="1"/>
</dbReference>
<dbReference type="AlphaFoldDB" id="A0AA38XAD9"/>
<proteinExistence type="inferred from homology"/>
<dbReference type="SUPFAM" id="SSF51735">
    <property type="entry name" value="NAD(P)-binding Rossmann-fold domains"/>
    <property type="match status" value="1"/>
</dbReference>
<evidence type="ECO:0000256" key="3">
    <source>
        <dbReference type="ARBA" id="ARBA00023002"/>
    </source>
</evidence>
<comment type="similarity">
    <text evidence="1">Belongs to the short-chain dehydrogenases/reductases (SDR) family.</text>
</comment>